<keyword evidence="4" id="KW-1185">Reference proteome</keyword>
<dbReference type="CDD" id="cd20299">
    <property type="entry name" value="cupin_YP766765-like"/>
    <property type="match status" value="1"/>
</dbReference>
<dbReference type="Proteomes" id="UP000264779">
    <property type="component" value="Unassembled WGS sequence"/>
</dbReference>
<dbReference type="eggNOG" id="COG3257">
    <property type="taxonomic scope" value="Bacteria"/>
</dbReference>
<sequence>MKIVSLSDIKPYNPPAHFDMVALKIQGEEETGLTKFWQGLSYFLPNGGANMQYQTGTFGAEFEKSYYVIDGELTVIDEKNHATVLHAGDSVAIYPNEGRKLKNNTNRVATVLVTFSTS</sequence>
<dbReference type="Pfam" id="PF07883">
    <property type="entry name" value="Cupin_2"/>
    <property type="match status" value="1"/>
</dbReference>
<dbReference type="InterPro" id="IPR011051">
    <property type="entry name" value="RmlC_Cupin_sf"/>
</dbReference>
<dbReference type="InterPro" id="IPR014710">
    <property type="entry name" value="RmlC-like_jellyroll"/>
</dbReference>
<protein>
    <submittedName>
        <fullName evidence="2 3">Cupin</fullName>
    </submittedName>
</protein>
<dbReference type="Gene3D" id="2.60.120.10">
    <property type="entry name" value="Jelly Rolls"/>
    <property type="match status" value="1"/>
</dbReference>
<dbReference type="PATRIC" id="fig|589873.4.peg.3474"/>
<evidence type="ECO:0000313" key="4">
    <source>
        <dbReference type="Proteomes" id="UP000056090"/>
    </source>
</evidence>
<evidence type="ECO:0000313" key="5">
    <source>
        <dbReference type="Proteomes" id="UP000264779"/>
    </source>
</evidence>
<reference evidence="2 4" key="1">
    <citation type="submission" date="2014-06" db="EMBL/GenBank/DDBJ databases">
        <title>Genomes of Alteromonas australica, a world apart.</title>
        <authorList>
            <person name="Gonzaga A."/>
            <person name="Lopez-Perez M."/>
            <person name="Rodriguez-Valera F."/>
        </authorList>
    </citation>
    <scope>NUCLEOTIDE SEQUENCE [LARGE SCALE GENOMIC DNA]</scope>
    <source>
        <strain evidence="2 4">H 17</strain>
    </source>
</reference>
<organism evidence="2 4">
    <name type="scientific">Alteromonas australica</name>
    <dbReference type="NCBI Taxonomy" id="589873"/>
    <lineage>
        <taxon>Bacteria</taxon>
        <taxon>Pseudomonadati</taxon>
        <taxon>Pseudomonadota</taxon>
        <taxon>Gammaproteobacteria</taxon>
        <taxon>Alteromonadales</taxon>
        <taxon>Alteromonadaceae</taxon>
        <taxon>Alteromonas/Salinimonas group</taxon>
        <taxon>Alteromonas</taxon>
    </lineage>
</organism>
<evidence type="ECO:0000313" key="2">
    <source>
        <dbReference type="EMBL" id="AIF99949.1"/>
    </source>
</evidence>
<gene>
    <name evidence="3" type="ORF">DEB45_06005</name>
    <name evidence="2" type="ORF">EP13_15370</name>
</gene>
<proteinExistence type="predicted"/>
<dbReference type="KEGG" id="aal:EP13_15370"/>
<dbReference type="Proteomes" id="UP000056090">
    <property type="component" value="Chromosome"/>
</dbReference>
<reference evidence="3 5" key="2">
    <citation type="journal article" date="2018" name="Nat. Biotechnol.">
        <title>A standardized bacterial taxonomy based on genome phylogeny substantially revises the tree of life.</title>
        <authorList>
            <person name="Parks D.H."/>
            <person name="Chuvochina M."/>
            <person name="Waite D.W."/>
            <person name="Rinke C."/>
            <person name="Skarshewski A."/>
            <person name="Chaumeil P.A."/>
            <person name="Hugenholtz P."/>
        </authorList>
    </citation>
    <scope>NUCLEOTIDE SEQUENCE [LARGE SCALE GENOMIC DNA]</scope>
    <source>
        <strain evidence="3">UBA11621</strain>
    </source>
</reference>
<dbReference type="InterPro" id="IPR013096">
    <property type="entry name" value="Cupin_2"/>
</dbReference>
<dbReference type="OrthoDB" id="2886949at2"/>
<dbReference type="SUPFAM" id="SSF51182">
    <property type="entry name" value="RmlC-like cupins"/>
    <property type="match status" value="1"/>
</dbReference>
<evidence type="ECO:0000259" key="1">
    <source>
        <dbReference type="Pfam" id="PF07883"/>
    </source>
</evidence>
<accession>A0A075NZ66</accession>
<evidence type="ECO:0000313" key="3">
    <source>
        <dbReference type="EMBL" id="HBU50793.1"/>
    </source>
</evidence>
<dbReference type="RefSeq" id="WP_044057994.1">
    <property type="nucleotide sequence ID" value="NZ_CAJXAX010000002.1"/>
</dbReference>
<dbReference type="EMBL" id="CP008849">
    <property type="protein sequence ID" value="AIF99949.1"/>
    <property type="molecule type" value="Genomic_DNA"/>
</dbReference>
<dbReference type="AlphaFoldDB" id="A0A075NZ66"/>
<dbReference type="EMBL" id="DONK01000091">
    <property type="protein sequence ID" value="HBU50793.1"/>
    <property type="molecule type" value="Genomic_DNA"/>
</dbReference>
<feature type="domain" description="Cupin type-2" evidence="1">
    <location>
        <begin position="65"/>
        <end position="114"/>
    </location>
</feature>
<dbReference type="KEGG" id="aaus:EP12_16040"/>
<name>A0A075NZ66_9ALTE</name>
<dbReference type="GeneID" id="78256270"/>